<keyword evidence="5" id="KW-0378">Hydrolase</keyword>
<evidence type="ECO:0000256" key="4">
    <source>
        <dbReference type="ARBA" id="ARBA00022723"/>
    </source>
</evidence>
<dbReference type="Gene3D" id="3.40.50.1000">
    <property type="entry name" value="HAD superfamily/HAD-like"/>
    <property type="match status" value="1"/>
</dbReference>
<evidence type="ECO:0000256" key="8">
    <source>
        <dbReference type="ARBA" id="ARBA00059247"/>
    </source>
</evidence>
<dbReference type="InterPro" id="IPR006439">
    <property type="entry name" value="HAD-SF_hydro_IA"/>
</dbReference>
<proteinExistence type="predicted"/>
<evidence type="ECO:0000313" key="10">
    <source>
        <dbReference type="Proteomes" id="UP000219669"/>
    </source>
</evidence>
<keyword evidence="6" id="KW-0460">Magnesium</keyword>
<dbReference type="GO" id="GO:0005829">
    <property type="term" value="C:cytosol"/>
    <property type="evidence" value="ECO:0007669"/>
    <property type="project" value="TreeGrafter"/>
</dbReference>
<dbReference type="GO" id="GO:0046872">
    <property type="term" value="F:metal ion binding"/>
    <property type="evidence" value="ECO:0007669"/>
    <property type="project" value="UniProtKB-KW"/>
</dbReference>
<dbReference type="PRINTS" id="PR00413">
    <property type="entry name" value="HADHALOGNASE"/>
</dbReference>
<comment type="pathway">
    <text evidence="2">Organic acid metabolism; glycolate biosynthesis; glycolate from 2-phosphoglycolate: step 1/1.</text>
</comment>
<dbReference type="PANTHER" id="PTHR43434">
    <property type="entry name" value="PHOSPHOGLYCOLATE PHOSPHATASE"/>
    <property type="match status" value="1"/>
</dbReference>
<evidence type="ECO:0000256" key="2">
    <source>
        <dbReference type="ARBA" id="ARBA00004818"/>
    </source>
</evidence>
<dbReference type="FunFam" id="3.40.50.1000:FF:000022">
    <property type="entry name" value="Phosphoglycolate phosphatase"/>
    <property type="match status" value="1"/>
</dbReference>
<dbReference type="EMBL" id="OCNF01000002">
    <property type="protein sequence ID" value="SOD65441.1"/>
    <property type="molecule type" value="Genomic_DNA"/>
</dbReference>
<evidence type="ECO:0000256" key="3">
    <source>
        <dbReference type="ARBA" id="ARBA00013078"/>
    </source>
</evidence>
<dbReference type="RefSeq" id="WP_097113370.1">
    <property type="nucleotide sequence ID" value="NZ_CP083931.1"/>
</dbReference>
<dbReference type="PANTHER" id="PTHR43434:SF23">
    <property type="entry name" value="PHOSPHOGLYCOLATE PHOSPHATASE"/>
    <property type="match status" value="1"/>
</dbReference>
<keyword evidence="7" id="KW-0119">Carbohydrate metabolism</keyword>
<protein>
    <recommendedName>
        <fullName evidence="3">phosphoglycolate phosphatase</fullName>
        <ecNumber evidence="3">3.1.3.18</ecNumber>
    </recommendedName>
</protein>
<dbReference type="GO" id="GO:0008967">
    <property type="term" value="F:phosphoglycolate phosphatase activity"/>
    <property type="evidence" value="ECO:0007669"/>
    <property type="project" value="UniProtKB-EC"/>
</dbReference>
<keyword evidence="4" id="KW-0479">Metal-binding</keyword>
<dbReference type="InterPro" id="IPR041492">
    <property type="entry name" value="HAD_2"/>
</dbReference>
<reference evidence="9 10" key="1">
    <citation type="submission" date="2017-09" db="EMBL/GenBank/DDBJ databases">
        <authorList>
            <person name="Ehlers B."/>
            <person name="Leendertz F.H."/>
        </authorList>
    </citation>
    <scope>NUCLEOTIDE SEQUENCE [LARGE SCALE GENOMIC DNA]</scope>
    <source>
        <strain evidence="9 10">DSM 16848</strain>
    </source>
</reference>
<dbReference type="SUPFAM" id="SSF56784">
    <property type="entry name" value="HAD-like"/>
    <property type="match status" value="1"/>
</dbReference>
<keyword evidence="10" id="KW-1185">Reference proteome</keyword>
<accession>A0A286E3I3</accession>
<evidence type="ECO:0000313" key="9">
    <source>
        <dbReference type="EMBL" id="SOD65441.1"/>
    </source>
</evidence>
<dbReference type="AlphaFoldDB" id="A0A286E3I3"/>
<evidence type="ECO:0000256" key="6">
    <source>
        <dbReference type="ARBA" id="ARBA00022842"/>
    </source>
</evidence>
<dbReference type="SFLD" id="SFLDG01129">
    <property type="entry name" value="C1.5:_HAD__Beta-PGM__Phosphata"/>
    <property type="match status" value="1"/>
</dbReference>
<sequence length="222" mass="24507">MINAVLFDLDGTLADTALDLGGALNVLLRQRGLPERDIADLRVHASHGSAALIGFALNIAPDHPDFERWRQDYLAAYEQCFTQNPVLFDGVNELLGELAARGIKWGIITNKPATFTDRLVPHLNFATPPSVVVSGDTCDEAKPSVKPMLYACEKLGVLPEHCLYVGDAQRDMQAGKNAQMHTVLAEWGYIAPNDDVDSWLWDYSARSVWEVLDIVDIICSQD</sequence>
<dbReference type="SFLD" id="SFLDS00003">
    <property type="entry name" value="Haloacid_Dehalogenase"/>
    <property type="match status" value="1"/>
</dbReference>
<dbReference type="EC" id="3.1.3.18" evidence="3"/>
<dbReference type="Pfam" id="PF13419">
    <property type="entry name" value="HAD_2"/>
    <property type="match status" value="1"/>
</dbReference>
<dbReference type="Gene3D" id="1.10.150.240">
    <property type="entry name" value="Putative phosphatase, domain 2"/>
    <property type="match status" value="1"/>
</dbReference>
<dbReference type="InterPro" id="IPR023214">
    <property type="entry name" value="HAD_sf"/>
</dbReference>
<name>A0A286E3I3_9NEIS</name>
<dbReference type="InterPro" id="IPR023198">
    <property type="entry name" value="PGP-like_dom2"/>
</dbReference>
<dbReference type="GO" id="GO:0006281">
    <property type="term" value="P:DNA repair"/>
    <property type="evidence" value="ECO:0007669"/>
    <property type="project" value="TreeGrafter"/>
</dbReference>
<dbReference type="NCBIfam" id="TIGR01509">
    <property type="entry name" value="HAD-SF-IA-v3"/>
    <property type="match status" value="1"/>
</dbReference>
<dbReference type="Proteomes" id="UP000219669">
    <property type="component" value="Unassembled WGS sequence"/>
</dbReference>
<gene>
    <name evidence="9" type="ORF">SAMN02746062_00294</name>
</gene>
<dbReference type="SFLD" id="SFLDG01135">
    <property type="entry name" value="C1.5.6:_HAD__Beta-PGM__Phospha"/>
    <property type="match status" value="1"/>
</dbReference>
<evidence type="ECO:0000256" key="7">
    <source>
        <dbReference type="ARBA" id="ARBA00023277"/>
    </source>
</evidence>
<organism evidence="9 10">
    <name type="scientific">Alysiella filiformis DSM 16848</name>
    <dbReference type="NCBI Taxonomy" id="1120981"/>
    <lineage>
        <taxon>Bacteria</taxon>
        <taxon>Pseudomonadati</taxon>
        <taxon>Pseudomonadota</taxon>
        <taxon>Betaproteobacteria</taxon>
        <taxon>Neisseriales</taxon>
        <taxon>Neisseriaceae</taxon>
        <taxon>Alysiella</taxon>
    </lineage>
</organism>
<comment type="function">
    <text evidence="8">Specifically catalyzes the dephosphorylation of 2-phosphoglycolate. Is involved in the dissimilation of the intracellular 2-phosphoglycolate formed during the DNA repair of 3'-phosphoglycolate ends, a major class of DNA lesions induced by oxidative stress.</text>
</comment>
<dbReference type="OrthoDB" id="9776368at2"/>
<comment type="catalytic activity">
    <reaction evidence="1">
        <text>2-phosphoglycolate + H2O = glycolate + phosphate</text>
        <dbReference type="Rhea" id="RHEA:14369"/>
        <dbReference type="ChEBI" id="CHEBI:15377"/>
        <dbReference type="ChEBI" id="CHEBI:29805"/>
        <dbReference type="ChEBI" id="CHEBI:43474"/>
        <dbReference type="ChEBI" id="CHEBI:58033"/>
        <dbReference type="EC" id="3.1.3.18"/>
    </reaction>
</comment>
<evidence type="ECO:0000256" key="5">
    <source>
        <dbReference type="ARBA" id="ARBA00022801"/>
    </source>
</evidence>
<dbReference type="InterPro" id="IPR050155">
    <property type="entry name" value="HAD-like_hydrolase_sf"/>
</dbReference>
<dbReference type="NCBIfam" id="TIGR01549">
    <property type="entry name" value="HAD-SF-IA-v1"/>
    <property type="match status" value="1"/>
</dbReference>
<evidence type="ECO:0000256" key="1">
    <source>
        <dbReference type="ARBA" id="ARBA00000830"/>
    </source>
</evidence>
<dbReference type="InterPro" id="IPR036412">
    <property type="entry name" value="HAD-like_sf"/>
</dbReference>